<dbReference type="InterPro" id="IPR002401">
    <property type="entry name" value="Cyt_P450_E_grp-I"/>
</dbReference>
<organism evidence="5 6">
    <name type="scientific">Otus sunia</name>
    <name type="common">Oriental scops-owl</name>
    <dbReference type="NCBI Taxonomy" id="257818"/>
    <lineage>
        <taxon>Eukaryota</taxon>
        <taxon>Metazoa</taxon>
        <taxon>Chordata</taxon>
        <taxon>Craniata</taxon>
        <taxon>Vertebrata</taxon>
        <taxon>Euteleostomi</taxon>
        <taxon>Archelosauria</taxon>
        <taxon>Archosauria</taxon>
        <taxon>Dinosauria</taxon>
        <taxon>Saurischia</taxon>
        <taxon>Theropoda</taxon>
        <taxon>Coelurosauria</taxon>
        <taxon>Aves</taxon>
        <taxon>Neognathae</taxon>
        <taxon>Neoaves</taxon>
        <taxon>Telluraves</taxon>
        <taxon>Strigiformes</taxon>
        <taxon>Strigidae</taxon>
        <taxon>Otus</taxon>
    </lineage>
</organism>
<dbReference type="InterPro" id="IPR050182">
    <property type="entry name" value="Cytochrome_P450_fam2"/>
</dbReference>
<dbReference type="Ensembl" id="ENSOSUT00000010881.1">
    <property type="protein sequence ID" value="ENSOSUP00000010512.1"/>
    <property type="gene ID" value="ENSOSUG00000007663.1"/>
</dbReference>
<dbReference type="GO" id="GO:0020037">
    <property type="term" value="F:heme binding"/>
    <property type="evidence" value="ECO:0007669"/>
    <property type="project" value="InterPro"/>
</dbReference>
<comment type="similarity">
    <text evidence="2">Belongs to the cytochrome P450 family.</text>
</comment>
<evidence type="ECO:0000256" key="2">
    <source>
        <dbReference type="ARBA" id="ARBA00010617"/>
    </source>
</evidence>
<evidence type="ECO:0000256" key="4">
    <source>
        <dbReference type="ARBA" id="ARBA00023004"/>
    </source>
</evidence>
<dbReference type="InterPro" id="IPR036396">
    <property type="entry name" value="Cyt_P450_sf"/>
</dbReference>
<reference evidence="5" key="1">
    <citation type="submission" date="2025-08" db="UniProtKB">
        <authorList>
            <consortium name="Ensembl"/>
        </authorList>
    </citation>
    <scope>IDENTIFICATION</scope>
</reference>
<dbReference type="Proteomes" id="UP000694552">
    <property type="component" value="Unplaced"/>
</dbReference>
<sequence>MVGALLSTVRKLWTQLQPPCPSCVLTTFWLHLLSWSTQMELLAETYGNIYTLWFGWTPVIILNGFQAVKDGMTTHPEDVSGRMVSPFFRALVIPSGIILASGHHWKHSRRFSLVTLRNLGLGKKSLEAWIQEEACCLIEVFARERGEIQIHM</sequence>
<dbReference type="Pfam" id="PF00067">
    <property type="entry name" value="p450"/>
    <property type="match status" value="1"/>
</dbReference>
<evidence type="ECO:0000313" key="6">
    <source>
        <dbReference type="Proteomes" id="UP000694552"/>
    </source>
</evidence>
<name>A0A8C8AT88_9STRI</name>
<dbReference type="GO" id="GO:0006805">
    <property type="term" value="P:xenobiotic metabolic process"/>
    <property type="evidence" value="ECO:0007669"/>
    <property type="project" value="TreeGrafter"/>
</dbReference>
<dbReference type="PANTHER" id="PTHR24300:SF411">
    <property type="entry name" value="CYTOCHROME P450, FAMILY 2, SUBFAMILY AB, POLYPEPTIDE 4-RELATED"/>
    <property type="match status" value="1"/>
</dbReference>
<comment type="cofactor">
    <cofactor evidence="1">
        <name>heme</name>
        <dbReference type="ChEBI" id="CHEBI:30413"/>
    </cofactor>
</comment>
<accession>A0A8C8AT88</accession>
<proteinExistence type="inferred from homology"/>
<keyword evidence="3" id="KW-0479">Metal-binding</keyword>
<dbReference type="InterPro" id="IPR001128">
    <property type="entry name" value="Cyt_P450"/>
</dbReference>
<evidence type="ECO:0000313" key="5">
    <source>
        <dbReference type="Ensembl" id="ENSOSUP00000010512.1"/>
    </source>
</evidence>
<dbReference type="GO" id="GO:0006082">
    <property type="term" value="P:organic acid metabolic process"/>
    <property type="evidence" value="ECO:0007669"/>
    <property type="project" value="TreeGrafter"/>
</dbReference>
<dbReference type="PANTHER" id="PTHR24300">
    <property type="entry name" value="CYTOCHROME P450 508A4-RELATED"/>
    <property type="match status" value="1"/>
</dbReference>
<keyword evidence="6" id="KW-1185">Reference proteome</keyword>
<dbReference type="GO" id="GO:0016712">
    <property type="term" value="F:oxidoreductase activity, acting on paired donors, with incorporation or reduction of molecular oxygen, reduced flavin or flavoprotein as one donor, and incorporation of one atom of oxygen"/>
    <property type="evidence" value="ECO:0007669"/>
    <property type="project" value="TreeGrafter"/>
</dbReference>
<dbReference type="Gene3D" id="1.10.630.10">
    <property type="entry name" value="Cytochrome P450"/>
    <property type="match status" value="1"/>
</dbReference>
<dbReference type="GO" id="GO:0005737">
    <property type="term" value="C:cytoplasm"/>
    <property type="evidence" value="ECO:0007669"/>
    <property type="project" value="TreeGrafter"/>
</dbReference>
<dbReference type="PRINTS" id="PR00463">
    <property type="entry name" value="EP450I"/>
</dbReference>
<protein>
    <submittedName>
        <fullName evidence="5">Uncharacterized protein</fullName>
    </submittedName>
</protein>
<evidence type="ECO:0000256" key="3">
    <source>
        <dbReference type="ARBA" id="ARBA00022723"/>
    </source>
</evidence>
<dbReference type="SUPFAM" id="SSF48264">
    <property type="entry name" value="Cytochrome P450"/>
    <property type="match status" value="1"/>
</dbReference>
<keyword evidence="4" id="KW-0408">Iron</keyword>
<evidence type="ECO:0000256" key="1">
    <source>
        <dbReference type="ARBA" id="ARBA00001971"/>
    </source>
</evidence>
<reference evidence="5" key="2">
    <citation type="submission" date="2025-09" db="UniProtKB">
        <authorList>
            <consortium name="Ensembl"/>
        </authorList>
    </citation>
    <scope>IDENTIFICATION</scope>
</reference>
<dbReference type="AlphaFoldDB" id="A0A8C8AT88"/>
<dbReference type="GO" id="GO:0005506">
    <property type="term" value="F:iron ion binding"/>
    <property type="evidence" value="ECO:0007669"/>
    <property type="project" value="InterPro"/>
</dbReference>